<dbReference type="eggNOG" id="ENOG502QWGM">
    <property type="taxonomic scope" value="Eukaryota"/>
</dbReference>
<dbReference type="Gene3D" id="3.40.50.10140">
    <property type="entry name" value="Toll/interleukin-1 receptor homology (TIR) domain"/>
    <property type="match status" value="1"/>
</dbReference>
<dbReference type="SUPFAM" id="SSF52200">
    <property type="entry name" value="Toll/Interleukin receptor TIR domain"/>
    <property type="match status" value="1"/>
</dbReference>
<keyword evidence="5" id="KW-1185">Reference proteome</keyword>
<sequence length="791" mass="85705">MSLKSVSSSLPKSGWDTLHKLITAGASASDVSSSGVLKTLVGLIKKNKEMDKVAQSLATMAGASKDIGAMLITNKVLEALQSANSSSWSTAAKTSIASMLRHLALAHQSDTFRAFPLIIELLNTGPDAAQEEVAAALQALAYNAGLKQQIVDSVHLADICKAVDTSRPIRVQRCCMAALNNLSVSSHTTGLDAKMFKKGVLETVVSVMKENDDGEVLKHTYCFTRNITLAQEDVKAYLTDNGAKCIFHALQHSAGPVREHSAGLIRNLGTNGSQANARKNAIIDAGVIPVLVKTLKNDQHAGAKLQAAYALWNLSNSTHGAKTIMNMGLVPEILEIYEPVTWDDKLNNEVYKSKLVGVLCCLCANAGEDGCNKLREHGLQNHLHPLMMSKDASRQPINAACGLANLVGHLENHPLLEANTTIFEMICECIEATRKGQAYHGAYYSEWGLVRNLANMSVSDSNKPLLKKTKSVECACRGFRVGAKYIKHEDCVAKLISNMSFAYNLETDFDVDVMSIVRDIKDKSKSPEARKMAEVALFQQKFREEKPADLQAKVKAAAASSGENGHVMISYPWKWQPQMVALKKFLEDNGVSCWFDLDDMSGSTLDAMATAVEGACAVIVCLSSEYKESAACRSEGEYAFNLKKPIVPVKVDLNYHPDGWLGMLLGSKLYFDVSSDSAMATNGPSLLKEVLKHYKGKSGPQPGGHSIKPPPPVQTPTKGDAPKSVPSTPAPAPTQTAPAAPGVSADVIKTILDSFLTNLEKTRENITKHVDERFNALDERVRALERKVFKK</sequence>
<dbReference type="KEGG" id="sre:PTSG_00055"/>
<dbReference type="Pfam" id="PF13676">
    <property type="entry name" value="TIR_2"/>
    <property type="match status" value="1"/>
</dbReference>
<dbReference type="Pfam" id="PF00514">
    <property type="entry name" value="Arm"/>
    <property type="match status" value="1"/>
</dbReference>
<accession>F2TVE2</accession>
<gene>
    <name evidence="4" type="ORF">PTSG_00055</name>
</gene>
<evidence type="ECO:0000256" key="1">
    <source>
        <dbReference type="PROSITE-ProRule" id="PRU00259"/>
    </source>
</evidence>
<feature type="repeat" description="ARM" evidence="1">
    <location>
        <begin position="286"/>
        <end position="329"/>
    </location>
</feature>
<dbReference type="GeneID" id="16067823"/>
<evidence type="ECO:0000256" key="2">
    <source>
        <dbReference type="SAM" id="MobiDB-lite"/>
    </source>
</evidence>
<dbReference type="Gene3D" id="1.25.10.10">
    <property type="entry name" value="Leucine-rich Repeat Variant"/>
    <property type="match status" value="2"/>
</dbReference>
<reference evidence="4" key="1">
    <citation type="submission" date="2009-08" db="EMBL/GenBank/DDBJ databases">
        <title>Annotation of Salpingoeca rosetta.</title>
        <authorList>
            <consortium name="The Broad Institute Genome Sequencing Platform"/>
            <person name="Russ C."/>
            <person name="Cuomo C."/>
            <person name="Burger G."/>
            <person name="Gray M.W."/>
            <person name="Holland P.W.H."/>
            <person name="King N."/>
            <person name="Lang F.B.F."/>
            <person name="Roger A.J."/>
            <person name="Ruiz-Trillo I."/>
            <person name="Young S.K."/>
            <person name="Zeng Q."/>
            <person name="Gargeya S."/>
            <person name="Alvarado L."/>
            <person name="Berlin A."/>
            <person name="Chapman S.B."/>
            <person name="Chen Z."/>
            <person name="Freedman E."/>
            <person name="Gellesch M."/>
            <person name="Goldberg J."/>
            <person name="Griggs A."/>
            <person name="Gujja S."/>
            <person name="Heilman E."/>
            <person name="Heiman D."/>
            <person name="Howarth C."/>
            <person name="Mehta T."/>
            <person name="Neiman D."/>
            <person name="Pearson M."/>
            <person name="Roberts A."/>
            <person name="Saif S."/>
            <person name="Shea T."/>
            <person name="Shenoy N."/>
            <person name="Sisk P."/>
            <person name="Stolte C."/>
            <person name="Sykes S."/>
            <person name="White J."/>
            <person name="Yandava C."/>
            <person name="Haas B."/>
            <person name="Nusbaum C."/>
            <person name="Birren B."/>
        </authorList>
    </citation>
    <scope>NUCLEOTIDE SEQUENCE [LARGE SCALE GENOMIC DNA]</scope>
    <source>
        <strain evidence="4">ATCC 50818</strain>
    </source>
</reference>
<dbReference type="GO" id="GO:0007165">
    <property type="term" value="P:signal transduction"/>
    <property type="evidence" value="ECO:0007669"/>
    <property type="project" value="InterPro"/>
</dbReference>
<dbReference type="OrthoDB" id="524487at2759"/>
<dbReference type="PROSITE" id="PS50176">
    <property type="entry name" value="ARM_REPEAT"/>
    <property type="match status" value="1"/>
</dbReference>
<dbReference type="AlphaFoldDB" id="F2TVE2"/>
<dbReference type="RefSeq" id="XP_004998610.1">
    <property type="nucleotide sequence ID" value="XM_004998553.1"/>
</dbReference>
<dbReference type="STRING" id="946362.F2TVE2"/>
<dbReference type="Proteomes" id="UP000007799">
    <property type="component" value="Unassembled WGS sequence"/>
</dbReference>
<protein>
    <recommendedName>
        <fullName evidence="3">TIR domain-containing protein</fullName>
    </recommendedName>
</protein>
<dbReference type="InterPro" id="IPR011989">
    <property type="entry name" value="ARM-like"/>
</dbReference>
<feature type="domain" description="TIR" evidence="3">
    <location>
        <begin position="567"/>
        <end position="676"/>
    </location>
</feature>
<evidence type="ECO:0000313" key="5">
    <source>
        <dbReference type="Proteomes" id="UP000007799"/>
    </source>
</evidence>
<dbReference type="SMART" id="SM00185">
    <property type="entry name" value="ARM"/>
    <property type="match status" value="2"/>
</dbReference>
<dbReference type="InterPro" id="IPR000157">
    <property type="entry name" value="TIR_dom"/>
</dbReference>
<dbReference type="InterPro" id="IPR035897">
    <property type="entry name" value="Toll_tir_struct_dom_sf"/>
</dbReference>
<proteinExistence type="predicted"/>
<name>F2TVE2_SALR5</name>
<dbReference type="SUPFAM" id="SSF48371">
    <property type="entry name" value="ARM repeat"/>
    <property type="match status" value="1"/>
</dbReference>
<dbReference type="PANTHER" id="PTHR46270:SF2">
    <property type="entry name" value="TIR DOMAIN-CONTAINING PROTEIN"/>
    <property type="match status" value="1"/>
</dbReference>
<evidence type="ECO:0000313" key="4">
    <source>
        <dbReference type="EMBL" id="EGD72038.1"/>
    </source>
</evidence>
<organism evidence="5">
    <name type="scientific">Salpingoeca rosetta (strain ATCC 50818 / BSB-021)</name>
    <dbReference type="NCBI Taxonomy" id="946362"/>
    <lineage>
        <taxon>Eukaryota</taxon>
        <taxon>Choanoflagellata</taxon>
        <taxon>Craspedida</taxon>
        <taxon>Salpingoecidae</taxon>
        <taxon>Salpingoeca</taxon>
    </lineage>
</organism>
<dbReference type="PANTHER" id="PTHR46270">
    <property type="entry name" value="ARMADILLO-TYPE FOLD-RELATED"/>
    <property type="match status" value="1"/>
</dbReference>
<evidence type="ECO:0000259" key="3">
    <source>
        <dbReference type="Pfam" id="PF13676"/>
    </source>
</evidence>
<dbReference type="InterPro" id="IPR000225">
    <property type="entry name" value="Armadillo"/>
</dbReference>
<dbReference type="EMBL" id="GL832955">
    <property type="protein sequence ID" value="EGD72038.1"/>
    <property type="molecule type" value="Genomic_DNA"/>
</dbReference>
<dbReference type="InterPro" id="IPR016024">
    <property type="entry name" value="ARM-type_fold"/>
</dbReference>
<feature type="region of interest" description="Disordered" evidence="2">
    <location>
        <begin position="694"/>
        <end position="741"/>
    </location>
</feature>
<dbReference type="InParanoid" id="F2TVE2"/>